<organism evidence="9 10">
    <name type="scientific">Phycomyces blakesleeanus</name>
    <dbReference type="NCBI Taxonomy" id="4837"/>
    <lineage>
        <taxon>Eukaryota</taxon>
        <taxon>Fungi</taxon>
        <taxon>Fungi incertae sedis</taxon>
        <taxon>Mucoromycota</taxon>
        <taxon>Mucoromycotina</taxon>
        <taxon>Mucoromycetes</taxon>
        <taxon>Mucorales</taxon>
        <taxon>Phycomycetaceae</taxon>
        <taxon>Phycomyces</taxon>
    </lineage>
</organism>
<dbReference type="InterPro" id="IPR049730">
    <property type="entry name" value="SNF2/RAD54-like_C"/>
</dbReference>
<name>A0ABR3ASB4_PHYBL</name>
<feature type="region of interest" description="Disordered" evidence="6">
    <location>
        <begin position="726"/>
        <end position="770"/>
    </location>
</feature>
<feature type="compositionally biased region" description="Polar residues" evidence="6">
    <location>
        <begin position="1239"/>
        <end position="1249"/>
    </location>
</feature>
<dbReference type="Proteomes" id="UP001448207">
    <property type="component" value="Unassembled WGS sequence"/>
</dbReference>
<dbReference type="SUPFAM" id="SSF54160">
    <property type="entry name" value="Chromo domain-like"/>
    <property type="match status" value="1"/>
</dbReference>
<dbReference type="InterPro" id="IPR001650">
    <property type="entry name" value="Helicase_C-like"/>
</dbReference>
<feature type="compositionally biased region" description="Low complexity" evidence="6">
    <location>
        <begin position="756"/>
        <end position="768"/>
    </location>
</feature>
<comment type="subcellular location">
    <subcellularLocation>
        <location evidence="1">Nucleus</location>
    </subcellularLocation>
</comment>
<dbReference type="PROSITE" id="PS51194">
    <property type="entry name" value="HELICASE_CTER"/>
    <property type="match status" value="1"/>
</dbReference>
<reference evidence="9 10" key="1">
    <citation type="submission" date="2024-04" db="EMBL/GenBank/DDBJ databases">
        <title>Symmetric and asymmetric DNA N6-adenine methylation regulates different biological responses in Mucorales.</title>
        <authorList>
            <consortium name="Lawrence Berkeley National Laboratory"/>
            <person name="Lax C."/>
            <person name="Mondo S.J."/>
            <person name="Osorio-Concepcion M."/>
            <person name="Muszewska A."/>
            <person name="Corrochano-Luque M."/>
            <person name="Gutierrez G."/>
            <person name="Riley R."/>
            <person name="Lipzen A."/>
            <person name="Guo J."/>
            <person name="Hundley H."/>
            <person name="Amirebrahimi M."/>
            <person name="Ng V."/>
            <person name="Lorenzo-Gutierrez D."/>
            <person name="Binder U."/>
            <person name="Yang J."/>
            <person name="Song Y."/>
            <person name="Canovas D."/>
            <person name="Navarro E."/>
            <person name="Freitag M."/>
            <person name="Gabaldon T."/>
            <person name="Grigoriev I.V."/>
            <person name="Corrochano L.M."/>
            <person name="Nicolas F.E."/>
            <person name="Garre V."/>
        </authorList>
    </citation>
    <scope>NUCLEOTIDE SEQUENCE [LARGE SCALE GENOMIC DNA]</scope>
    <source>
        <strain evidence="9 10">L51</strain>
    </source>
</reference>
<feature type="region of interest" description="Disordered" evidence="6">
    <location>
        <begin position="1067"/>
        <end position="1118"/>
    </location>
</feature>
<feature type="compositionally biased region" description="Basic and acidic residues" evidence="6">
    <location>
        <begin position="1227"/>
        <end position="1238"/>
    </location>
</feature>
<evidence type="ECO:0000313" key="9">
    <source>
        <dbReference type="EMBL" id="KAL0079359.1"/>
    </source>
</evidence>
<feature type="compositionally biased region" description="Low complexity" evidence="6">
    <location>
        <begin position="1362"/>
        <end position="1385"/>
    </location>
</feature>
<evidence type="ECO:0000256" key="5">
    <source>
        <dbReference type="ARBA" id="ARBA00023242"/>
    </source>
</evidence>
<evidence type="ECO:0000313" key="10">
    <source>
        <dbReference type="Proteomes" id="UP001448207"/>
    </source>
</evidence>
<keyword evidence="10" id="KW-1185">Reference proteome</keyword>
<feature type="region of interest" description="Disordered" evidence="6">
    <location>
        <begin position="1201"/>
        <end position="1252"/>
    </location>
</feature>
<dbReference type="SMART" id="SM00490">
    <property type="entry name" value="HELICc"/>
    <property type="match status" value="1"/>
</dbReference>
<feature type="compositionally biased region" description="Basic and acidic residues" evidence="6">
    <location>
        <begin position="1067"/>
        <end position="1080"/>
    </location>
</feature>
<dbReference type="InterPro" id="IPR014001">
    <property type="entry name" value="Helicase_ATP-bd"/>
</dbReference>
<comment type="caution">
    <text evidence="9">The sequence shown here is derived from an EMBL/GenBank/DDBJ whole genome shotgun (WGS) entry which is preliminary data.</text>
</comment>
<feature type="compositionally biased region" description="Polar residues" evidence="6">
    <location>
        <begin position="930"/>
        <end position="950"/>
    </location>
</feature>
<dbReference type="SUPFAM" id="SSF52540">
    <property type="entry name" value="P-loop containing nucleoside triphosphate hydrolases"/>
    <property type="match status" value="2"/>
</dbReference>
<feature type="compositionally biased region" description="Pro residues" evidence="6">
    <location>
        <begin position="1550"/>
        <end position="1574"/>
    </location>
</feature>
<evidence type="ECO:0000256" key="1">
    <source>
        <dbReference type="ARBA" id="ARBA00004123"/>
    </source>
</evidence>
<dbReference type="EMBL" id="JBCLYO010000022">
    <property type="protein sequence ID" value="KAL0079359.1"/>
    <property type="molecule type" value="Genomic_DNA"/>
</dbReference>
<feature type="region of interest" description="Disordered" evidence="6">
    <location>
        <begin position="1135"/>
        <end position="1159"/>
    </location>
</feature>
<dbReference type="PANTHER" id="PTHR45623">
    <property type="entry name" value="CHROMODOMAIN-HELICASE-DNA-BINDING PROTEIN 3-RELATED-RELATED"/>
    <property type="match status" value="1"/>
</dbReference>
<feature type="region of interest" description="Disordered" evidence="6">
    <location>
        <begin position="1344"/>
        <end position="1385"/>
    </location>
</feature>
<sequence>MSYRHLSWLPAEWVRRINPVALSMFGTKYGVNEFPPEEEIVLRDWLFVDRILDIDFTSSSNKRIFAKYRGLPYDEACWDTIPEEGSEHFPVYKEALRRYYIGQKVKPPSKMKIRVEEVRRVATKESYSKHELKKQPDIIKGGTLMPHQLDGLNWMLYQWERSQPCILADDMGLGNTSENWLREFNKWAPEMSVVPYYGSAKSRELARKHEIFSGNPHSANREICCHAVIMTYESALSDAQYFKKSVFWPNLIVDEAHRLKNNASLLFRKLNTLNTDHPVLLTGTPLQNNIRELMNIMNFVDPSKFQHLKELEEKYGELSHDTIQELHEQLKPYFLRRTKKTALKELPPKSEIIVPVSMTSLQKEVYKQILSQNIKSFKEYSVGTKQANGSTRVSRNILMDLRKVLNHPYLIEDVEVHQPDQESVHRALIDACGKLRILHQMLPKLKRDGHRILIFSTLRLTLDVLEDYLKVEQHTYRRLDGSCSQLEKISAIDAFNSPDSDVFIFLLSTRAGGVGINLATADTVIVWDPDANPHADMQAIGRAYRFGQKNPVLVLKFMTRLSAEEKIMHVAKKKMVLDHLVVEKMDDDDLESNDIESILKYGSKALFEGDNSKDIVYDSAAIDKLLDRSKIVKDNSDENADGEDGEKTLSFSFGKVWSSSTDAADEEIDITGDAKQEDEDKDFWNIFLESKRKEKKVAKEVDVELGRGARRRAKITYFDGVEEKGEFKKRKNKGKENENDDTEFKATSENDDEDSISSMDVDSSLSGSGATEADEILEQLEADAKLKANVASQLKKSAAKARKGKNKEDPKNPSSRDARGANVHYNNPENNQNVVPLNATNQYYYYFPGSNHGTVHSVIPPESMARYDQDEIHRACIIFQQELGILKETIQGVDLTSSDVYINAYNKLLNEYNARINVVNQRYLNVGQDGVNNANSQQNYPLNPGQNMSEPPNNNRPQPPMPIDNLQKQKQHQYIFQGQVQPPTPRQPRAQKTPEEKEIARAKSQAKAHAKAQAQIIAQTQAMADAHAKAQTQAIAHAQAITQAQTILQARATAQAQAQAQQAKEAKEAKEAQLAKETKEAQQAPTQEPRKIYRNISQGSQVVRPPPQIEGQPHSVASYYSSPMNMSVLFEKTDPAETQEQTLEKVPIPEKKSVSVQAQEQPLAHLNPSTVEQAEPTALSPVKLRLEHKPLIQAQPQPELPLQLPQKPQPQPQPQSRVGNAHRLGHKPYDEKSLKKGQESAQGSSQKEPSTYEYLQKHSEAYLRMEAEGYAQKMAIAEKWAIERNKHLLAPAVPTPHSASPNMKALNAHVSQMNPDLAGQIDLTSPVSSPKKVESVVKDRLSHAPALVIPPHSSNRRVGSHPNSTAGPSASASANANASSGANSVVTVPKKNVNTTTTTTTTTTTISSAAAAAAALAAAAAAASTTPSALLSSLHSFIAFNAAQNTPANVPLANNNNNRTAPAYNPQFQYNTQQQQQQQQQQNILQYQYQYQQHNYTQNHQHNYIQTQQYHYAPNPHYNYTQDQQQYILFLQQQQLIRQSYLQGQYESAPQPPPPPPPAVPVPVPAPAPEPAPAPASSSSSSRARKTKQAQQFSNANVPVASGTGESGEGQLYKCLLCCSQHSRSDTCPYIHSIEHVRKAYETLNAWKIDEASKARLQRELDSLMEQAIIRSNDMHSG</sequence>
<keyword evidence="3" id="KW-0378">Hydrolase</keyword>
<dbReference type="InterPro" id="IPR000330">
    <property type="entry name" value="SNF2_N"/>
</dbReference>
<feature type="compositionally biased region" description="Polar residues" evidence="6">
    <location>
        <begin position="824"/>
        <end position="834"/>
    </location>
</feature>
<feature type="domain" description="Helicase ATP-binding" evidence="7">
    <location>
        <begin position="156"/>
        <end position="303"/>
    </location>
</feature>
<evidence type="ECO:0000259" key="8">
    <source>
        <dbReference type="PROSITE" id="PS51194"/>
    </source>
</evidence>
<feature type="region of interest" description="Disordered" evidence="6">
    <location>
        <begin position="795"/>
        <end position="834"/>
    </location>
</feature>
<dbReference type="Gene3D" id="3.40.50.300">
    <property type="entry name" value="P-loop containing nucleotide triphosphate hydrolases"/>
    <property type="match status" value="1"/>
</dbReference>
<feature type="compositionally biased region" description="Polar residues" evidence="6">
    <location>
        <begin position="966"/>
        <end position="981"/>
    </location>
</feature>
<evidence type="ECO:0000256" key="3">
    <source>
        <dbReference type="ARBA" id="ARBA00022801"/>
    </source>
</evidence>
<dbReference type="InterPro" id="IPR016197">
    <property type="entry name" value="Chromo-like_dom_sf"/>
</dbReference>
<dbReference type="CDD" id="cd18793">
    <property type="entry name" value="SF2_C_SNF"/>
    <property type="match status" value="1"/>
</dbReference>
<feature type="domain" description="Helicase C-terminal" evidence="8">
    <location>
        <begin position="437"/>
        <end position="596"/>
    </location>
</feature>
<evidence type="ECO:0008006" key="11">
    <source>
        <dbReference type="Google" id="ProtNLM"/>
    </source>
</evidence>
<evidence type="ECO:0000256" key="6">
    <source>
        <dbReference type="SAM" id="MobiDB-lite"/>
    </source>
</evidence>
<dbReference type="Gene3D" id="3.40.50.10810">
    <property type="entry name" value="Tandem AAA-ATPase domain"/>
    <property type="match status" value="2"/>
</dbReference>
<evidence type="ECO:0000256" key="4">
    <source>
        <dbReference type="ARBA" id="ARBA00022840"/>
    </source>
</evidence>
<dbReference type="PROSITE" id="PS51192">
    <property type="entry name" value="HELICASE_ATP_BIND_1"/>
    <property type="match status" value="1"/>
</dbReference>
<feature type="region of interest" description="Disordered" evidence="6">
    <location>
        <begin position="1543"/>
        <end position="1607"/>
    </location>
</feature>
<dbReference type="InterPro" id="IPR027417">
    <property type="entry name" value="P-loop_NTPase"/>
</dbReference>
<dbReference type="Pfam" id="PF00271">
    <property type="entry name" value="Helicase_C"/>
    <property type="match status" value="1"/>
</dbReference>
<feature type="compositionally biased region" description="Basic and acidic residues" evidence="6">
    <location>
        <begin position="734"/>
        <end position="748"/>
    </location>
</feature>
<gene>
    <name evidence="9" type="ORF">J3Q64DRAFT_1870953</name>
</gene>
<dbReference type="SMART" id="SM00487">
    <property type="entry name" value="DEXDc"/>
    <property type="match status" value="1"/>
</dbReference>
<keyword evidence="2" id="KW-0547">Nucleotide-binding</keyword>
<evidence type="ECO:0000259" key="7">
    <source>
        <dbReference type="PROSITE" id="PS51192"/>
    </source>
</evidence>
<feature type="compositionally biased region" description="Basic and acidic residues" evidence="6">
    <location>
        <begin position="806"/>
        <end position="819"/>
    </location>
</feature>
<accession>A0ABR3ASB4</accession>
<dbReference type="InterPro" id="IPR038718">
    <property type="entry name" value="SNF2-like_sf"/>
</dbReference>
<feature type="region of interest" description="Disordered" evidence="6">
    <location>
        <begin position="929"/>
        <end position="1002"/>
    </location>
</feature>
<feature type="compositionally biased region" description="Basic and acidic residues" evidence="6">
    <location>
        <begin position="992"/>
        <end position="1001"/>
    </location>
</feature>
<keyword evidence="5" id="KW-0539">Nucleus</keyword>
<evidence type="ECO:0000256" key="2">
    <source>
        <dbReference type="ARBA" id="ARBA00022741"/>
    </source>
</evidence>
<dbReference type="Pfam" id="PF00176">
    <property type="entry name" value="SNF2-rel_dom"/>
    <property type="match status" value="1"/>
</dbReference>
<proteinExistence type="predicted"/>
<keyword evidence="4" id="KW-0067">ATP-binding</keyword>
<dbReference type="PANTHER" id="PTHR45623:SF17">
    <property type="entry name" value="CHROMODOMAIN-HELICASE-DNA-BINDING PROTEIN 3-RELATED"/>
    <property type="match status" value="1"/>
</dbReference>
<protein>
    <recommendedName>
        <fullName evidence="11">Homeodomain-like DNA binding domain-containing transcription factor</fullName>
    </recommendedName>
</protein>